<protein>
    <submittedName>
        <fullName evidence="5">Uncharacterized protein</fullName>
    </submittedName>
</protein>
<dbReference type="SUPFAM" id="SSF50978">
    <property type="entry name" value="WD40 repeat-like"/>
    <property type="match status" value="1"/>
</dbReference>
<dbReference type="Gramene" id="Potri.001G075300.1.v4.1">
    <property type="protein sequence ID" value="Potri.001G075300.1.v4.1"/>
    <property type="gene ID" value="Potri.001G075300.v4.1"/>
</dbReference>
<keyword evidence="6" id="KW-1185">Reference proteome</keyword>
<dbReference type="FunCoup" id="A0A2K2BU16">
    <property type="interactions" value="1691"/>
</dbReference>
<evidence type="ECO:0000256" key="4">
    <source>
        <dbReference type="SAM" id="MobiDB-lite"/>
    </source>
</evidence>
<gene>
    <name evidence="5" type="ORF">POPTR_001G075300</name>
</gene>
<dbReference type="SMART" id="SM00320">
    <property type="entry name" value="WD40"/>
    <property type="match status" value="2"/>
</dbReference>
<evidence type="ECO:0000313" key="6">
    <source>
        <dbReference type="Proteomes" id="UP000006729"/>
    </source>
</evidence>
<dbReference type="Gene3D" id="2.130.10.10">
    <property type="entry name" value="YVTN repeat-like/Quinoprotein amine dehydrogenase"/>
    <property type="match status" value="1"/>
</dbReference>
<accession>A0A2K2BU16</accession>
<name>A0A2K2BU16_POPTR</name>
<sequence>MPQELPGFYYDKEKNRYFPLKGPIPGSSRSSSSSNKAKKPSTNNTQESNFCRRTGVRISQLLQGRELNGNVITSSKGKCDFVEEFLKIQASKPVVWKYRSTEKIADSAMDQIHIDIHTAEGQTEANVLITGGVNGSLSLFEVGKVGEHNHGVECIPDRMWPVIEEKRAECGKDPGCIWRPPGASLHMSSNISCIKMCGKHSPIQRALITTLGSETSGGSVYILNLVEPVDFDSSSAIGEMMHKTADFNCTIWTADCSYNSNRAVIGTNVGAALVNLETGMTSWVCRSKSDVLSQQLDPSGNVVLCGLRNGAILTVDVREKQERVSDRFIRHRIPYSSLGRQGPSSSKQWFEVKGNIYPSRTILMPSSVCSLVSLQSYDQYFLASSMDGLIKLYDQRMTKRGAVQSYEGHVNSHTRLQLGVDQSERFVMAGGEDCSLRLWSIKSGKLLFEEKISDSILSTVCWKRSERLVKTLNEGKSYEECLSRQNHSWGTWFGSQEGLFYISWS</sequence>
<dbReference type="PANTHER" id="PTHR44472">
    <property type="entry name" value="DDB1- AND CUL4-ASSOCIATED FACTOR 4-RELATED"/>
    <property type="match status" value="1"/>
</dbReference>
<evidence type="ECO:0000256" key="1">
    <source>
        <dbReference type="ARBA" id="ARBA00022574"/>
    </source>
</evidence>
<dbReference type="AlphaFoldDB" id="A0A2K2BU16"/>
<dbReference type="SMR" id="A0A2K2BU16"/>
<dbReference type="OrthoDB" id="128867at2759"/>
<evidence type="ECO:0000256" key="2">
    <source>
        <dbReference type="ARBA" id="ARBA00022737"/>
    </source>
</evidence>
<evidence type="ECO:0000313" key="5">
    <source>
        <dbReference type="EMBL" id="PNT53228.1"/>
    </source>
</evidence>
<dbReference type="Pfam" id="PF23761">
    <property type="entry name" value="Beta-prop_DCAF4"/>
    <property type="match status" value="1"/>
</dbReference>
<keyword evidence="1 3" id="KW-0853">WD repeat</keyword>
<proteinExistence type="predicted"/>
<evidence type="ECO:0000256" key="3">
    <source>
        <dbReference type="PROSITE-ProRule" id="PRU00221"/>
    </source>
</evidence>
<dbReference type="InterPro" id="IPR015943">
    <property type="entry name" value="WD40/YVTN_repeat-like_dom_sf"/>
</dbReference>
<dbReference type="STRING" id="3694.A0A2K2BU16"/>
<dbReference type="EMBL" id="CM009290">
    <property type="protein sequence ID" value="PNT53228.1"/>
    <property type="molecule type" value="Genomic_DNA"/>
</dbReference>
<feature type="region of interest" description="Disordered" evidence="4">
    <location>
        <begin position="16"/>
        <end position="50"/>
    </location>
</feature>
<organism evidence="5 6">
    <name type="scientific">Populus trichocarpa</name>
    <name type="common">Western balsam poplar</name>
    <name type="synonym">Populus balsamifera subsp. trichocarpa</name>
    <dbReference type="NCBI Taxonomy" id="3694"/>
    <lineage>
        <taxon>Eukaryota</taxon>
        <taxon>Viridiplantae</taxon>
        <taxon>Streptophyta</taxon>
        <taxon>Embryophyta</taxon>
        <taxon>Tracheophyta</taxon>
        <taxon>Spermatophyta</taxon>
        <taxon>Magnoliopsida</taxon>
        <taxon>eudicotyledons</taxon>
        <taxon>Gunneridae</taxon>
        <taxon>Pentapetalae</taxon>
        <taxon>rosids</taxon>
        <taxon>fabids</taxon>
        <taxon>Malpighiales</taxon>
        <taxon>Salicaceae</taxon>
        <taxon>Saliceae</taxon>
        <taxon>Populus</taxon>
    </lineage>
</organism>
<feature type="repeat" description="WD" evidence="3">
    <location>
        <begin position="406"/>
        <end position="449"/>
    </location>
</feature>
<dbReference type="PANTHER" id="PTHR44472:SF1">
    <property type="entry name" value="DDB1 AND CUL4 ASSOCIATED FACTOR 4"/>
    <property type="match status" value="1"/>
</dbReference>
<dbReference type="InterPro" id="IPR052254">
    <property type="entry name" value="CUL4-DDB1_E3_ligase_receptor"/>
</dbReference>
<dbReference type="ExpressionAtlas" id="A0A2K2BU16">
    <property type="expression patterns" value="baseline and differential"/>
</dbReference>
<keyword evidence="2" id="KW-0677">Repeat</keyword>
<dbReference type="OMA" id="FQHEYQK"/>
<dbReference type="InterPro" id="IPR036322">
    <property type="entry name" value="WD40_repeat_dom_sf"/>
</dbReference>
<dbReference type="InParanoid" id="A0A2K2BU16"/>
<dbReference type="PROSITE" id="PS50082">
    <property type="entry name" value="WD_REPEATS_2"/>
    <property type="match status" value="1"/>
</dbReference>
<dbReference type="InterPro" id="IPR001680">
    <property type="entry name" value="WD40_rpt"/>
</dbReference>
<feature type="compositionally biased region" description="Polar residues" evidence="4">
    <location>
        <begin position="40"/>
        <end position="50"/>
    </location>
</feature>
<reference evidence="5 6" key="1">
    <citation type="journal article" date="2006" name="Science">
        <title>The genome of black cottonwood, Populus trichocarpa (Torr. &amp; Gray).</title>
        <authorList>
            <person name="Tuskan G.A."/>
            <person name="Difazio S."/>
            <person name="Jansson S."/>
            <person name="Bohlmann J."/>
            <person name="Grigoriev I."/>
            <person name="Hellsten U."/>
            <person name="Putnam N."/>
            <person name="Ralph S."/>
            <person name="Rombauts S."/>
            <person name="Salamov A."/>
            <person name="Schein J."/>
            <person name="Sterck L."/>
            <person name="Aerts A."/>
            <person name="Bhalerao R.R."/>
            <person name="Bhalerao R.P."/>
            <person name="Blaudez D."/>
            <person name="Boerjan W."/>
            <person name="Brun A."/>
            <person name="Brunner A."/>
            <person name="Busov V."/>
            <person name="Campbell M."/>
            <person name="Carlson J."/>
            <person name="Chalot M."/>
            <person name="Chapman J."/>
            <person name="Chen G.L."/>
            <person name="Cooper D."/>
            <person name="Coutinho P.M."/>
            <person name="Couturier J."/>
            <person name="Covert S."/>
            <person name="Cronk Q."/>
            <person name="Cunningham R."/>
            <person name="Davis J."/>
            <person name="Degroeve S."/>
            <person name="Dejardin A."/>
            <person name="Depamphilis C."/>
            <person name="Detter J."/>
            <person name="Dirks B."/>
            <person name="Dubchak I."/>
            <person name="Duplessis S."/>
            <person name="Ehlting J."/>
            <person name="Ellis B."/>
            <person name="Gendler K."/>
            <person name="Goodstein D."/>
            <person name="Gribskov M."/>
            <person name="Grimwood J."/>
            <person name="Groover A."/>
            <person name="Gunter L."/>
            <person name="Hamberger B."/>
            <person name="Heinze B."/>
            <person name="Helariutta Y."/>
            <person name="Henrissat B."/>
            <person name="Holligan D."/>
            <person name="Holt R."/>
            <person name="Huang W."/>
            <person name="Islam-Faridi N."/>
            <person name="Jones S."/>
            <person name="Jones-Rhoades M."/>
            <person name="Jorgensen R."/>
            <person name="Joshi C."/>
            <person name="Kangasjarvi J."/>
            <person name="Karlsson J."/>
            <person name="Kelleher C."/>
            <person name="Kirkpatrick R."/>
            <person name="Kirst M."/>
            <person name="Kohler A."/>
            <person name="Kalluri U."/>
            <person name="Larimer F."/>
            <person name="Leebens-Mack J."/>
            <person name="Leple J.C."/>
            <person name="Locascio P."/>
            <person name="Lou Y."/>
            <person name="Lucas S."/>
            <person name="Martin F."/>
            <person name="Montanini B."/>
            <person name="Napoli C."/>
            <person name="Nelson D.R."/>
            <person name="Nelson C."/>
            <person name="Nieminen K."/>
            <person name="Nilsson O."/>
            <person name="Pereda V."/>
            <person name="Peter G."/>
            <person name="Philippe R."/>
            <person name="Pilate G."/>
            <person name="Poliakov A."/>
            <person name="Razumovskaya J."/>
            <person name="Richardson P."/>
            <person name="Rinaldi C."/>
            <person name="Ritland K."/>
            <person name="Rouze P."/>
            <person name="Ryaboy D."/>
            <person name="Schmutz J."/>
            <person name="Schrader J."/>
            <person name="Segerman B."/>
            <person name="Shin H."/>
            <person name="Siddiqui A."/>
            <person name="Sterky F."/>
            <person name="Terry A."/>
            <person name="Tsai C.J."/>
            <person name="Uberbacher E."/>
            <person name="Unneberg P."/>
            <person name="Vahala J."/>
            <person name="Wall K."/>
            <person name="Wessler S."/>
            <person name="Yang G."/>
            <person name="Yin T."/>
            <person name="Douglas C."/>
            <person name="Marra M."/>
            <person name="Sandberg G."/>
            <person name="Van de Peer Y."/>
            <person name="Rokhsar D."/>
        </authorList>
    </citation>
    <scope>NUCLEOTIDE SEQUENCE [LARGE SCALE GENOMIC DNA]</scope>
    <source>
        <strain evidence="6">cv. Nisqually</strain>
    </source>
</reference>
<dbReference type="Proteomes" id="UP000006729">
    <property type="component" value="Chromosome 1"/>
</dbReference>